<keyword evidence="4" id="KW-1003">Cell membrane</keyword>
<evidence type="ECO:0000256" key="14">
    <source>
        <dbReference type="RuleBase" id="RU366012"/>
    </source>
</evidence>
<reference evidence="15 16" key="1">
    <citation type="submission" date="2020-04" db="EMBL/GenBank/DDBJ databases">
        <title>Genome sequencing of Rosenbergiella species.</title>
        <authorList>
            <person name="Alvarez-Perez S."/>
            <person name="Lievens B."/>
        </authorList>
    </citation>
    <scope>NUCLEOTIDE SEQUENCE [LARGE SCALE GENOMIC DNA]</scope>
    <source>
        <strain evidence="15 16">S61</strain>
    </source>
</reference>
<evidence type="ECO:0000313" key="15">
    <source>
        <dbReference type="EMBL" id="MBT0722904.1"/>
    </source>
</evidence>
<evidence type="ECO:0000256" key="2">
    <source>
        <dbReference type="ARBA" id="ARBA00006434"/>
    </source>
</evidence>
<feature type="transmembrane region" description="Helical" evidence="14">
    <location>
        <begin position="59"/>
        <end position="88"/>
    </location>
</feature>
<feature type="transmembrane region" description="Helical" evidence="14">
    <location>
        <begin position="373"/>
        <end position="391"/>
    </location>
</feature>
<keyword evidence="14" id="KW-0997">Cell inner membrane</keyword>
<dbReference type="RefSeq" id="WP_214235527.1">
    <property type="nucleotide sequence ID" value="NZ_JABBFR010000001.1"/>
</dbReference>
<comment type="caution">
    <text evidence="15">The sequence shown here is derived from an EMBL/GenBank/DDBJ whole genome shotgun (WGS) entry which is preliminary data.</text>
</comment>
<evidence type="ECO:0000256" key="3">
    <source>
        <dbReference type="ARBA" id="ARBA00022448"/>
    </source>
</evidence>
<evidence type="ECO:0000256" key="8">
    <source>
        <dbReference type="ARBA" id="ARBA00023053"/>
    </source>
</evidence>
<feature type="transmembrane region" description="Helical" evidence="14">
    <location>
        <begin position="6"/>
        <end position="26"/>
    </location>
</feature>
<name>A0ABS5SSD9_9GAMM</name>
<feature type="transmembrane region" description="Helical" evidence="14">
    <location>
        <begin position="164"/>
        <end position="184"/>
    </location>
</feature>
<organism evidence="15 16">
    <name type="scientific">Rosenbergiella gaditana</name>
    <dbReference type="NCBI Taxonomy" id="2726987"/>
    <lineage>
        <taxon>Bacteria</taxon>
        <taxon>Pseudomonadati</taxon>
        <taxon>Pseudomonadota</taxon>
        <taxon>Gammaproteobacteria</taxon>
        <taxon>Enterobacterales</taxon>
        <taxon>Erwiniaceae</taxon>
        <taxon>Rosenbergiella</taxon>
    </lineage>
</organism>
<dbReference type="Proteomes" id="UP000790096">
    <property type="component" value="Unassembled WGS sequence"/>
</dbReference>
<feature type="transmembrane region" description="Helical" evidence="14">
    <location>
        <begin position="325"/>
        <end position="353"/>
    </location>
</feature>
<keyword evidence="9 14" id="KW-0406">Ion transport</keyword>
<sequence>MMVSTPLLVTFCIYIAGMLLIGFMAWRSTKNFDDFILGGRSLGSVVTALSAGASDMSGWLLMGLPGAIFLSGISESWIAIGLVLGAWVNWKIIAGRLRVQTEHHGNALTLPDYFTHRFEDRSKILRVISALIILVFFTIYCSSGIVAGARLFESTFGMDYTTALWAGAAATIAYTFLGGFLAVSWTDTVQASLMIFALILTPVMVIMAVGGVDTSIEVIRQIDPQRLNIFNNLSVVAIISLLGWGLGYFGQPHILARFMAADSHHSMHSARRIGMTWMILCLVGTVAVGFFGIAYFADNPSQAAEVNGNSERIFIELTRILFNPWIAGILLSAILAAVMSTLSCQLLVCSSALTEDFYKGFIRKNAGQLEKVWVGRLMVLIVALIAIALASNPDNKVLRLVSYAWAGFGAAFGPVILLSVCWSGMSRNGALVGMIVGTLTVIIWKQFAWFGLYEIIPGFLFATVAIVLVSLCGKGPSQQVRDRFHHANQEYLK</sequence>
<comment type="function">
    <text evidence="14">Catalyzes the sodium-dependent uptake of extracellular L-proline.</text>
</comment>
<keyword evidence="3 14" id="KW-0813">Transport</keyword>
<dbReference type="PROSITE" id="PS00456">
    <property type="entry name" value="NA_SOLUT_SYMP_1"/>
    <property type="match status" value="1"/>
</dbReference>
<feature type="transmembrane region" description="Helical" evidence="14">
    <location>
        <begin position="191"/>
        <end position="209"/>
    </location>
</feature>
<feature type="transmembrane region" description="Helical" evidence="14">
    <location>
        <begin position="403"/>
        <end position="422"/>
    </location>
</feature>
<feature type="transmembrane region" description="Helical" evidence="14">
    <location>
        <begin position="277"/>
        <end position="297"/>
    </location>
</feature>
<dbReference type="InterPro" id="IPR050277">
    <property type="entry name" value="Sodium:Solute_Symporter"/>
</dbReference>
<comment type="catalytic activity">
    <reaction evidence="12">
        <text>L-proline(in) + Na(+)(in) = L-proline(out) + Na(+)(out)</text>
        <dbReference type="Rhea" id="RHEA:28967"/>
        <dbReference type="ChEBI" id="CHEBI:29101"/>
        <dbReference type="ChEBI" id="CHEBI:60039"/>
    </reaction>
</comment>
<dbReference type="InterPro" id="IPR001734">
    <property type="entry name" value="Na/solute_symporter"/>
</dbReference>
<feature type="transmembrane region" description="Helical" evidence="14">
    <location>
        <begin position="229"/>
        <end position="249"/>
    </location>
</feature>
<comment type="similarity">
    <text evidence="2 13">Belongs to the sodium:solute symporter (SSF) (TC 2.A.21) family.</text>
</comment>
<protein>
    <recommendedName>
        <fullName evidence="14">Sodium/proline symporter</fullName>
    </recommendedName>
    <alternativeName>
        <fullName evidence="14">Proline permease</fullName>
    </alternativeName>
</protein>
<proteinExistence type="inferred from homology"/>
<evidence type="ECO:0000256" key="6">
    <source>
        <dbReference type="ARBA" id="ARBA00022847"/>
    </source>
</evidence>
<feature type="transmembrane region" description="Helical" evidence="14">
    <location>
        <begin position="455"/>
        <end position="473"/>
    </location>
</feature>
<dbReference type="InterPro" id="IPR018212">
    <property type="entry name" value="Na/solute_symporter_CS"/>
</dbReference>
<keyword evidence="10 14" id="KW-0472">Membrane</keyword>
<keyword evidence="14" id="KW-0029">Amino-acid transport</keyword>
<gene>
    <name evidence="15" type="primary">putP</name>
    <name evidence="15" type="ORF">HH682_00295</name>
</gene>
<dbReference type="PANTHER" id="PTHR48086">
    <property type="entry name" value="SODIUM/PROLINE SYMPORTER-RELATED"/>
    <property type="match status" value="1"/>
</dbReference>
<dbReference type="NCBIfam" id="TIGR02121">
    <property type="entry name" value="Na_Pro_sym"/>
    <property type="match status" value="1"/>
</dbReference>
<keyword evidence="16" id="KW-1185">Reference proteome</keyword>
<evidence type="ECO:0000256" key="4">
    <source>
        <dbReference type="ARBA" id="ARBA00022475"/>
    </source>
</evidence>
<keyword evidence="11 14" id="KW-0739">Sodium transport</keyword>
<keyword evidence="8 14" id="KW-0915">Sodium</keyword>
<evidence type="ECO:0000313" key="16">
    <source>
        <dbReference type="Proteomes" id="UP000790096"/>
    </source>
</evidence>
<keyword evidence="6 14" id="KW-0769">Symport</keyword>
<dbReference type="CDD" id="cd11475">
    <property type="entry name" value="SLC5sbd_PutP"/>
    <property type="match status" value="1"/>
</dbReference>
<evidence type="ECO:0000256" key="9">
    <source>
        <dbReference type="ARBA" id="ARBA00023065"/>
    </source>
</evidence>
<evidence type="ECO:0000256" key="12">
    <source>
        <dbReference type="ARBA" id="ARBA00033708"/>
    </source>
</evidence>
<evidence type="ECO:0000256" key="1">
    <source>
        <dbReference type="ARBA" id="ARBA00004651"/>
    </source>
</evidence>
<dbReference type="PANTHER" id="PTHR48086:SF3">
    <property type="entry name" value="SODIUM_PROLINE SYMPORTER"/>
    <property type="match status" value="1"/>
</dbReference>
<keyword evidence="5 14" id="KW-0812">Transmembrane</keyword>
<keyword evidence="7 14" id="KW-1133">Transmembrane helix</keyword>
<comment type="subcellular location">
    <subcellularLocation>
        <location evidence="14">Cell inner membrane</location>
        <topology evidence="14">Multi-pass membrane protein</topology>
    </subcellularLocation>
    <subcellularLocation>
        <location evidence="1">Cell membrane</location>
        <topology evidence="1">Multi-pass membrane protein</topology>
    </subcellularLocation>
</comment>
<feature type="transmembrane region" description="Helical" evidence="14">
    <location>
        <begin position="429"/>
        <end position="449"/>
    </location>
</feature>
<evidence type="ECO:0000256" key="13">
    <source>
        <dbReference type="RuleBase" id="RU362091"/>
    </source>
</evidence>
<dbReference type="NCBIfam" id="TIGR00813">
    <property type="entry name" value="sss"/>
    <property type="match status" value="1"/>
</dbReference>
<dbReference type="Pfam" id="PF00474">
    <property type="entry name" value="SSF"/>
    <property type="match status" value="1"/>
</dbReference>
<accession>A0ABS5SSD9</accession>
<dbReference type="InterPro" id="IPR011851">
    <property type="entry name" value="Na/Pro_symporter"/>
</dbReference>
<feature type="transmembrane region" description="Helical" evidence="14">
    <location>
        <begin position="127"/>
        <end position="152"/>
    </location>
</feature>
<dbReference type="EMBL" id="JABBFR010000001">
    <property type="protein sequence ID" value="MBT0722904.1"/>
    <property type="molecule type" value="Genomic_DNA"/>
</dbReference>
<dbReference type="InterPro" id="IPR038377">
    <property type="entry name" value="Na/Glc_symporter_sf"/>
</dbReference>
<dbReference type="Gene3D" id="1.20.1730.10">
    <property type="entry name" value="Sodium/glucose cotransporter"/>
    <property type="match status" value="1"/>
</dbReference>
<evidence type="ECO:0000256" key="7">
    <source>
        <dbReference type="ARBA" id="ARBA00022989"/>
    </source>
</evidence>
<evidence type="ECO:0000256" key="5">
    <source>
        <dbReference type="ARBA" id="ARBA00022692"/>
    </source>
</evidence>
<evidence type="ECO:0000256" key="11">
    <source>
        <dbReference type="ARBA" id="ARBA00023201"/>
    </source>
</evidence>
<dbReference type="PROSITE" id="PS50283">
    <property type="entry name" value="NA_SOLUT_SYMP_3"/>
    <property type="match status" value="1"/>
</dbReference>
<evidence type="ECO:0000256" key="10">
    <source>
        <dbReference type="ARBA" id="ARBA00023136"/>
    </source>
</evidence>